<keyword evidence="4" id="KW-0788">Thiol protease</keyword>
<dbReference type="InterPro" id="IPR000064">
    <property type="entry name" value="NLP_P60_dom"/>
</dbReference>
<gene>
    <name evidence="6" type="ORF">FPZ49_28530</name>
</gene>
<dbReference type="InterPro" id="IPR051202">
    <property type="entry name" value="Peptidase_C40"/>
</dbReference>
<dbReference type="EMBL" id="VNJI01000052">
    <property type="protein sequence ID" value="TVY06546.1"/>
    <property type="molecule type" value="Genomic_DNA"/>
</dbReference>
<sequence>MLSFSYAKQFLITKPTLRTKIDCSSFTQHVFKKFGVALPRTVREQASMRVEIQRKVQKADLLFFYVPERFPTNDVPGHVGIFIGNNTVIYCLPSPSRVLISNIYTPYKKKTFLFARRVFFKQ</sequence>
<dbReference type="SUPFAM" id="SSF54001">
    <property type="entry name" value="Cysteine proteinases"/>
    <property type="match status" value="1"/>
</dbReference>
<proteinExistence type="inferred from homology"/>
<dbReference type="Pfam" id="PF00877">
    <property type="entry name" value="NLPC_P60"/>
    <property type="match status" value="1"/>
</dbReference>
<name>A0A559K365_9BACL</name>
<accession>A0A559K365</accession>
<dbReference type="OrthoDB" id="9813118at2"/>
<comment type="caution">
    <text evidence="6">The sequence shown here is derived from an EMBL/GenBank/DDBJ whole genome shotgun (WGS) entry which is preliminary data.</text>
</comment>
<evidence type="ECO:0000256" key="4">
    <source>
        <dbReference type="ARBA" id="ARBA00022807"/>
    </source>
</evidence>
<evidence type="ECO:0000256" key="3">
    <source>
        <dbReference type="ARBA" id="ARBA00022801"/>
    </source>
</evidence>
<dbReference type="PANTHER" id="PTHR47053:SF1">
    <property type="entry name" value="MUREIN DD-ENDOPEPTIDASE MEPH-RELATED"/>
    <property type="match status" value="1"/>
</dbReference>
<dbReference type="Proteomes" id="UP000317036">
    <property type="component" value="Unassembled WGS sequence"/>
</dbReference>
<evidence type="ECO:0000256" key="2">
    <source>
        <dbReference type="ARBA" id="ARBA00022670"/>
    </source>
</evidence>
<keyword evidence="3" id="KW-0378">Hydrolase</keyword>
<dbReference type="PANTHER" id="PTHR47053">
    <property type="entry name" value="MUREIN DD-ENDOPEPTIDASE MEPH-RELATED"/>
    <property type="match status" value="1"/>
</dbReference>
<feature type="domain" description="NlpC/P60" evidence="5">
    <location>
        <begin position="1"/>
        <end position="119"/>
    </location>
</feature>
<dbReference type="Gene3D" id="3.90.1720.10">
    <property type="entry name" value="endopeptidase domain like (from Nostoc punctiforme)"/>
    <property type="match status" value="1"/>
</dbReference>
<keyword evidence="7" id="KW-1185">Reference proteome</keyword>
<dbReference type="RefSeq" id="WP_144853618.1">
    <property type="nucleotide sequence ID" value="NZ_VNJI01000052.1"/>
</dbReference>
<comment type="similarity">
    <text evidence="1">Belongs to the peptidase C40 family.</text>
</comment>
<keyword evidence="2" id="KW-0645">Protease</keyword>
<dbReference type="GO" id="GO:0008234">
    <property type="term" value="F:cysteine-type peptidase activity"/>
    <property type="evidence" value="ECO:0007669"/>
    <property type="project" value="UniProtKB-KW"/>
</dbReference>
<dbReference type="InterPro" id="IPR038765">
    <property type="entry name" value="Papain-like_cys_pep_sf"/>
</dbReference>
<evidence type="ECO:0000313" key="7">
    <source>
        <dbReference type="Proteomes" id="UP000317036"/>
    </source>
</evidence>
<dbReference type="PROSITE" id="PS51935">
    <property type="entry name" value="NLPC_P60"/>
    <property type="match status" value="1"/>
</dbReference>
<evidence type="ECO:0000256" key="1">
    <source>
        <dbReference type="ARBA" id="ARBA00007074"/>
    </source>
</evidence>
<dbReference type="AlphaFoldDB" id="A0A559K365"/>
<reference evidence="6 7" key="1">
    <citation type="submission" date="2019-07" db="EMBL/GenBank/DDBJ databases">
        <authorList>
            <person name="Kim J."/>
        </authorList>
    </citation>
    <scope>NUCLEOTIDE SEQUENCE [LARGE SCALE GENOMIC DNA]</scope>
    <source>
        <strain evidence="6 7">JC52</strain>
    </source>
</reference>
<dbReference type="GO" id="GO:0006508">
    <property type="term" value="P:proteolysis"/>
    <property type="evidence" value="ECO:0007669"/>
    <property type="project" value="UniProtKB-KW"/>
</dbReference>
<organism evidence="6 7">
    <name type="scientific">Paenibacillus cremeus</name>
    <dbReference type="NCBI Taxonomy" id="2163881"/>
    <lineage>
        <taxon>Bacteria</taxon>
        <taxon>Bacillati</taxon>
        <taxon>Bacillota</taxon>
        <taxon>Bacilli</taxon>
        <taxon>Bacillales</taxon>
        <taxon>Paenibacillaceae</taxon>
        <taxon>Paenibacillus</taxon>
    </lineage>
</organism>
<evidence type="ECO:0000313" key="6">
    <source>
        <dbReference type="EMBL" id="TVY06546.1"/>
    </source>
</evidence>
<evidence type="ECO:0000259" key="5">
    <source>
        <dbReference type="PROSITE" id="PS51935"/>
    </source>
</evidence>
<protein>
    <submittedName>
        <fullName evidence="6">NlpC/P60 family protein</fullName>
    </submittedName>
</protein>